<dbReference type="OrthoDB" id="9151676at2"/>
<dbReference type="STRING" id="1206085.SAMN05443575_0252"/>
<dbReference type="Pfam" id="PF01590">
    <property type="entry name" value="GAF"/>
    <property type="match status" value="1"/>
</dbReference>
<dbReference type="SUPFAM" id="SSF55781">
    <property type="entry name" value="GAF domain-like"/>
    <property type="match status" value="1"/>
</dbReference>
<dbReference type="PANTHER" id="PTHR43102:SF2">
    <property type="entry name" value="GAF DOMAIN-CONTAINING PROTEIN"/>
    <property type="match status" value="1"/>
</dbReference>
<dbReference type="AlphaFoldDB" id="A0A1M5CI75"/>
<protein>
    <submittedName>
        <fullName evidence="2">GAF domain-containing protein</fullName>
    </submittedName>
</protein>
<dbReference type="Proteomes" id="UP000186132">
    <property type="component" value="Unassembled WGS sequence"/>
</dbReference>
<accession>A0A1M5CI75</accession>
<keyword evidence="3" id="KW-1185">Reference proteome</keyword>
<dbReference type="PANTHER" id="PTHR43102">
    <property type="entry name" value="SLR1143 PROTEIN"/>
    <property type="match status" value="1"/>
</dbReference>
<evidence type="ECO:0000313" key="3">
    <source>
        <dbReference type="Proteomes" id="UP000186132"/>
    </source>
</evidence>
<dbReference type="SMART" id="SM00065">
    <property type="entry name" value="GAF"/>
    <property type="match status" value="1"/>
</dbReference>
<dbReference type="EMBL" id="FQVU01000001">
    <property type="protein sequence ID" value="SHF54396.1"/>
    <property type="molecule type" value="Genomic_DNA"/>
</dbReference>
<dbReference type="InterPro" id="IPR029016">
    <property type="entry name" value="GAF-like_dom_sf"/>
</dbReference>
<dbReference type="Gene3D" id="3.30.450.40">
    <property type="match status" value="1"/>
</dbReference>
<proteinExistence type="predicted"/>
<reference evidence="2 3" key="1">
    <citation type="submission" date="2016-11" db="EMBL/GenBank/DDBJ databases">
        <authorList>
            <person name="Jaros S."/>
            <person name="Januszkiewicz K."/>
            <person name="Wedrychowicz H."/>
        </authorList>
    </citation>
    <scope>NUCLEOTIDE SEQUENCE [LARGE SCALE GENOMIC DNA]</scope>
    <source>
        <strain evidence="2 3">DSM 45627</strain>
    </source>
</reference>
<name>A0A1M5CI75_9ACTN</name>
<feature type="domain" description="GAF" evidence="1">
    <location>
        <begin position="25"/>
        <end position="170"/>
    </location>
</feature>
<gene>
    <name evidence="2" type="ORF">SAMN05443575_0252</name>
</gene>
<dbReference type="RefSeq" id="WP_073384947.1">
    <property type="nucleotide sequence ID" value="NZ_FQVU01000001.1"/>
</dbReference>
<sequence>MPVGGSLSRRAQRAHELAEAVSRSDAATTLDPRLAALCDELRTDGAALSAVSDRRVTLAGCGLVERVAPTGTHVPLDDAICANVLRHDGLLAIPDTRLDARVASIPVVLAGQVRAYLGSPVRCDGVLVGVLCVIAGEPRDWTADDEAVLTRYADEFARELRQLQDGAALP</sequence>
<evidence type="ECO:0000313" key="2">
    <source>
        <dbReference type="EMBL" id="SHF54396.1"/>
    </source>
</evidence>
<organism evidence="2 3">
    <name type="scientific">Jatrophihabitans endophyticus</name>
    <dbReference type="NCBI Taxonomy" id="1206085"/>
    <lineage>
        <taxon>Bacteria</taxon>
        <taxon>Bacillati</taxon>
        <taxon>Actinomycetota</taxon>
        <taxon>Actinomycetes</taxon>
        <taxon>Jatrophihabitantales</taxon>
        <taxon>Jatrophihabitantaceae</taxon>
        <taxon>Jatrophihabitans</taxon>
    </lineage>
</organism>
<evidence type="ECO:0000259" key="1">
    <source>
        <dbReference type="SMART" id="SM00065"/>
    </source>
</evidence>
<dbReference type="InterPro" id="IPR003018">
    <property type="entry name" value="GAF"/>
</dbReference>